<organism evidence="1 4">
    <name type="scientific">Methanothrix harundinacea</name>
    <dbReference type="NCBI Taxonomy" id="301375"/>
    <lineage>
        <taxon>Archaea</taxon>
        <taxon>Methanobacteriati</taxon>
        <taxon>Methanobacteriota</taxon>
        <taxon>Stenosarchaea group</taxon>
        <taxon>Methanomicrobia</taxon>
        <taxon>Methanotrichales</taxon>
        <taxon>Methanotrichaceae</taxon>
        <taxon>Methanothrix</taxon>
    </lineage>
</organism>
<reference evidence="3 4" key="2">
    <citation type="journal article" date="2015" name="MBio">
        <title>Genome-Resolved Metagenomic Analysis Reveals Roles for Candidate Phyla and Other Microbial Community Members in Biogeochemical Transformations in Oil Reservoirs.</title>
        <authorList>
            <person name="Hu P."/>
            <person name="Tom L."/>
            <person name="Singh A."/>
            <person name="Thomas B.C."/>
            <person name="Baker B.J."/>
            <person name="Piceno Y.M."/>
            <person name="Andersen G.L."/>
            <person name="Banfield J.F."/>
        </authorList>
    </citation>
    <scope>NUCLEOTIDE SEQUENCE [LARGE SCALE GENOMIC DNA]</scope>
    <source>
        <strain evidence="1">57_489</strain>
    </source>
</reference>
<evidence type="ECO:0000313" key="1">
    <source>
        <dbReference type="EMBL" id="KUK44273.1"/>
    </source>
</evidence>
<evidence type="ECO:0000313" key="4">
    <source>
        <dbReference type="Proteomes" id="UP000057043"/>
    </source>
</evidence>
<dbReference type="Proteomes" id="UP000053961">
    <property type="component" value="Unassembled WGS sequence"/>
</dbReference>
<proteinExistence type="predicted"/>
<dbReference type="Proteomes" id="UP000057043">
    <property type="component" value="Unassembled WGS sequence"/>
</dbReference>
<evidence type="ECO:0000313" key="3">
    <source>
        <dbReference type="Proteomes" id="UP000053961"/>
    </source>
</evidence>
<dbReference type="AlphaFoldDB" id="A0A117LFG8"/>
<gene>
    <name evidence="1" type="ORF">XD72_1339</name>
    <name evidence="2" type="ORF">XE07_1637</name>
</gene>
<name>A0A117LFG8_9EURY</name>
<accession>A0A117LFG8</accession>
<comment type="caution">
    <text evidence="1">The sequence shown here is derived from an EMBL/GenBank/DDBJ whole genome shotgun (WGS) entry which is preliminary data.</text>
</comment>
<dbReference type="EMBL" id="LGHB01000028">
    <property type="protein sequence ID" value="KUK95697.1"/>
    <property type="molecule type" value="Genomic_DNA"/>
</dbReference>
<dbReference type="EMBL" id="LGFT01000029">
    <property type="protein sequence ID" value="KUK44273.1"/>
    <property type="molecule type" value="Genomic_DNA"/>
</dbReference>
<evidence type="ECO:0000313" key="2">
    <source>
        <dbReference type="EMBL" id="KUK95697.1"/>
    </source>
</evidence>
<reference evidence="2" key="1">
    <citation type="journal article" date="2015" name="MBio">
        <title>Genome-resolved metagenomic analysis reveals roles for candidate phyla and other microbial community members in biogeochemical transformations in oil reservoirs.</title>
        <authorList>
            <person name="Hu P."/>
            <person name="Tom L."/>
            <person name="Singh A."/>
            <person name="Thomas B.C."/>
            <person name="Baker B.J."/>
            <person name="Piceno Y.M."/>
            <person name="Andersen G.L."/>
            <person name="Banfield J.F."/>
        </authorList>
    </citation>
    <scope>NUCLEOTIDE SEQUENCE [LARGE SCALE GENOMIC DNA]</scope>
    <source>
        <strain evidence="2">56_747</strain>
    </source>
</reference>
<dbReference type="PATRIC" id="fig|301375.6.peg.829"/>
<sequence>MGLVVLICLVLAVSTTAAEAGGMYSGSDSIGGPTVMSYAGSDSIRGPTTIFDPNAR</sequence>
<protein>
    <submittedName>
        <fullName evidence="1">Uncharacterized protein</fullName>
    </submittedName>
</protein>